<dbReference type="EMBL" id="CM042032">
    <property type="protein sequence ID" value="KAI3776663.1"/>
    <property type="molecule type" value="Genomic_DNA"/>
</dbReference>
<evidence type="ECO:0000313" key="1">
    <source>
        <dbReference type="EMBL" id="KAI3776663.1"/>
    </source>
</evidence>
<dbReference type="Proteomes" id="UP001056120">
    <property type="component" value="Linkage Group LG15"/>
</dbReference>
<sequence>MAEGESTQSEGGGDASVASSSSASTQEDYSVDLLPFSTQLTPRVPDPVIPVQGDRAPSQSEVTESYLNGISRDDVNDNTNVDPSDQELIMDTSAPASPVIEENFSS</sequence>
<comment type="caution">
    <text evidence="1">The sequence shown here is derived from an EMBL/GenBank/DDBJ whole genome shotgun (WGS) entry which is preliminary data.</text>
</comment>
<gene>
    <name evidence="1" type="ORF">L1987_46450</name>
</gene>
<evidence type="ECO:0000313" key="2">
    <source>
        <dbReference type="Proteomes" id="UP001056120"/>
    </source>
</evidence>
<protein>
    <submittedName>
        <fullName evidence="1">Uncharacterized protein</fullName>
    </submittedName>
</protein>
<accession>A0ACB9FZQ3</accession>
<organism evidence="1 2">
    <name type="scientific">Smallanthus sonchifolius</name>
    <dbReference type="NCBI Taxonomy" id="185202"/>
    <lineage>
        <taxon>Eukaryota</taxon>
        <taxon>Viridiplantae</taxon>
        <taxon>Streptophyta</taxon>
        <taxon>Embryophyta</taxon>
        <taxon>Tracheophyta</taxon>
        <taxon>Spermatophyta</taxon>
        <taxon>Magnoliopsida</taxon>
        <taxon>eudicotyledons</taxon>
        <taxon>Gunneridae</taxon>
        <taxon>Pentapetalae</taxon>
        <taxon>asterids</taxon>
        <taxon>campanulids</taxon>
        <taxon>Asterales</taxon>
        <taxon>Asteraceae</taxon>
        <taxon>Asteroideae</taxon>
        <taxon>Heliantheae alliance</taxon>
        <taxon>Millerieae</taxon>
        <taxon>Smallanthus</taxon>
    </lineage>
</organism>
<proteinExistence type="predicted"/>
<reference evidence="2" key="1">
    <citation type="journal article" date="2022" name="Mol. Ecol. Resour.">
        <title>The genomes of chicory, endive, great burdock and yacon provide insights into Asteraceae palaeo-polyploidization history and plant inulin production.</title>
        <authorList>
            <person name="Fan W."/>
            <person name="Wang S."/>
            <person name="Wang H."/>
            <person name="Wang A."/>
            <person name="Jiang F."/>
            <person name="Liu H."/>
            <person name="Zhao H."/>
            <person name="Xu D."/>
            <person name="Zhang Y."/>
        </authorList>
    </citation>
    <scope>NUCLEOTIDE SEQUENCE [LARGE SCALE GENOMIC DNA]</scope>
    <source>
        <strain evidence="2">cv. Yunnan</strain>
    </source>
</reference>
<reference evidence="1 2" key="2">
    <citation type="journal article" date="2022" name="Mol. Ecol. Resour.">
        <title>The genomes of chicory, endive, great burdock and yacon provide insights into Asteraceae paleo-polyploidization history and plant inulin production.</title>
        <authorList>
            <person name="Fan W."/>
            <person name="Wang S."/>
            <person name="Wang H."/>
            <person name="Wang A."/>
            <person name="Jiang F."/>
            <person name="Liu H."/>
            <person name="Zhao H."/>
            <person name="Xu D."/>
            <person name="Zhang Y."/>
        </authorList>
    </citation>
    <scope>NUCLEOTIDE SEQUENCE [LARGE SCALE GENOMIC DNA]</scope>
    <source>
        <strain evidence="2">cv. Yunnan</strain>
        <tissue evidence="1">Leaves</tissue>
    </source>
</reference>
<keyword evidence="2" id="KW-1185">Reference proteome</keyword>
<name>A0ACB9FZQ3_9ASTR</name>